<evidence type="ECO:0000256" key="1">
    <source>
        <dbReference type="ARBA" id="ARBA00022737"/>
    </source>
</evidence>
<sequence>MENEIHLCNCSGHQSSLSQNLAELDFERGIWTAAINGDYDKVEDFCLKDHTNDQDNYGYTALHYAIRHGHLNIVELLLNSGADPLIENKFGTTSFHRAALLHSKSCMQMLLLHCNRPKSQLFLHTLDKQGKSVRDVALTGGKTDI</sequence>
<evidence type="ECO:0000256" key="3">
    <source>
        <dbReference type="PROSITE-ProRule" id="PRU00023"/>
    </source>
</evidence>
<name>A0ABD2PNF7_9PLAT</name>
<dbReference type="Gene3D" id="1.25.40.20">
    <property type="entry name" value="Ankyrin repeat-containing domain"/>
    <property type="match status" value="1"/>
</dbReference>
<gene>
    <name evidence="4" type="ORF">Ciccas_013530</name>
</gene>
<accession>A0ABD2PNF7</accession>
<protein>
    <recommendedName>
        <fullName evidence="6">Ankyrin repeat domain-containing protein 39</fullName>
    </recommendedName>
</protein>
<dbReference type="Pfam" id="PF12796">
    <property type="entry name" value="Ank_2"/>
    <property type="match status" value="1"/>
</dbReference>
<dbReference type="Proteomes" id="UP001626550">
    <property type="component" value="Unassembled WGS sequence"/>
</dbReference>
<organism evidence="4 5">
    <name type="scientific">Cichlidogyrus casuarinus</name>
    <dbReference type="NCBI Taxonomy" id="1844966"/>
    <lineage>
        <taxon>Eukaryota</taxon>
        <taxon>Metazoa</taxon>
        <taxon>Spiralia</taxon>
        <taxon>Lophotrochozoa</taxon>
        <taxon>Platyhelminthes</taxon>
        <taxon>Monogenea</taxon>
        <taxon>Monopisthocotylea</taxon>
        <taxon>Dactylogyridea</taxon>
        <taxon>Ancyrocephalidae</taxon>
        <taxon>Cichlidogyrus</taxon>
    </lineage>
</organism>
<dbReference type="InterPro" id="IPR036770">
    <property type="entry name" value="Ankyrin_rpt-contain_sf"/>
</dbReference>
<evidence type="ECO:0000313" key="4">
    <source>
        <dbReference type="EMBL" id="KAL3307946.1"/>
    </source>
</evidence>
<dbReference type="PROSITE" id="PS50088">
    <property type="entry name" value="ANK_REPEAT"/>
    <property type="match status" value="1"/>
</dbReference>
<evidence type="ECO:0000256" key="2">
    <source>
        <dbReference type="ARBA" id="ARBA00023043"/>
    </source>
</evidence>
<dbReference type="PROSITE" id="PS50297">
    <property type="entry name" value="ANK_REP_REGION"/>
    <property type="match status" value="1"/>
</dbReference>
<comment type="caution">
    <text evidence="4">The sequence shown here is derived from an EMBL/GenBank/DDBJ whole genome shotgun (WGS) entry which is preliminary data.</text>
</comment>
<keyword evidence="5" id="KW-1185">Reference proteome</keyword>
<feature type="repeat" description="ANK" evidence="3">
    <location>
        <begin position="57"/>
        <end position="89"/>
    </location>
</feature>
<keyword evidence="2 3" id="KW-0040">ANK repeat</keyword>
<dbReference type="SMART" id="SM00248">
    <property type="entry name" value="ANK"/>
    <property type="match status" value="2"/>
</dbReference>
<keyword evidence="1" id="KW-0677">Repeat</keyword>
<dbReference type="AlphaFoldDB" id="A0ABD2PNF7"/>
<dbReference type="PANTHER" id="PTHR24171">
    <property type="entry name" value="ANKYRIN REPEAT DOMAIN-CONTAINING PROTEIN 39-RELATED"/>
    <property type="match status" value="1"/>
</dbReference>
<feature type="non-terminal residue" evidence="4">
    <location>
        <position position="145"/>
    </location>
</feature>
<evidence type="ECO:0008006" key="6">
    <source>
        <dbReference type="Google" id="ProtNLM"/>
    </source>
</evidence>
<proteinExistence type="predicted"/>
<dbReference type="SUPFAM" id="SSF48403">
    <property type="entry name" value="Ankyrin repeat"/>
    <property type="match status" value="1"/>
</dbReference>
<dbReference type="InterPro" id="IPR002110">
    <property type="entry name" value="Ankyrin_rpt"/>
</dbReference>
<dbReference type="PANTHER" id="PTHR24171:SF9">
    <property type="entry name" value="ANKYRIN REPEAT DOMAIN-CONTAINING PROTEIN 39"/>
    <property type="match status" value="1"/>
</dbReference>
<dbReference type="EMBL" id="JBJKFK010006163">
    <property type="protein sequence ID" value="KAL3307946.1"/>
    <property type="molecule type" value="Genomic_DNA"/>
</dbReference>
<evidence type="ECO:0000313" key="5">
    <source>
        <dbReference type="Proteomes" id="UP001626550"/>
    </source>
</evidence>
<reference evidence="4 5" key="1">
    <citation type="submission" date="2024-11" db="EMBL/GenBank/DDBJ databases">
        <title>Adaptive evolution of stress response genes in parasites aligns with host niche diversity.</title>
        <authorList>
            <person name="Hahn C."/>
            <person name="Resl P."/>
        </authorList>
    </citation>
    <scope>NUCLEOTIDE SEQUENCE [LARGE SCALE GENOMIC DNA]</scope>
    <source>
        <strain evidence="4">EGGRZ-B1_66</strain>
        <tissue evidence="4">Body</tissue>
    </source>
</reference>